<dbReference type="Proteomes" id="UP000199428">
    <property type="component" value="Unassembled WGS sequence"/>
</dbReference>
<sequence length="340" mass="38783">MNRKVKSALEALAILSITLIIAMSSPFNPWIEGYFTTIQSEILDIAYSVRQGFLAYVELDGHYGPVLYEFYGLGYLPTDTHIVHFIMESVVIFFTVLFNFKTAKLYTSDVFALISTFFLTVFEMGSLTHAGAEEFIFFLFSLTAYHVARQLKYGFLSYHTYLLTIDFGLVFFLQPVYSLIWIVLIIFFAVKFKAEKLPSDAYKAFVISVIEGLVTVIIPMGLYLWYFKNAKAFWQQVVVYNFSNMGTFGEGLKIVCGTPWIILLVVLIVVIIIKYNKKENVTDLCCWLGFMFVSYIVIALQGENPDTIVQLSKALYIVPLASACSLFDKFLGLTVEERKF</sequence>
<evidence type="ECO:0000313" key="3">
    <source>
        <dbReference type="Proteomes" id="UP000199428"/>
    </source>
</evidence>
<evidence type="ECO:0000313" key="2">
    <source>
        <dbReference type="EMBL" id="SCZ78036.1"/>
    </source>
</evidence>
<keyword evidence="1" id="KW-0812">Transmembrane</keyword>
<keyword evidence="1" id="KW-1133">Transmembrane helix</keyword>
<accession>A0A1G5RVH5</accession>
<dbReference type="EMBL" id="FMWK01000004">
    <property type="protein sequence ID" value="SCZ78036.1"/>
    <property type="molecule type" value="Genomic_DNA"/>
</dbReference>
<feature type="transmembrane region" description="Helical" evidence="1">
    <location>
        <begin position="81"/>
        <end position="98"/>
    </location>
</feature>
<reference evidence="2 3" key="1">
    <citation type="submission" date="2016-10" db="EMBL/GenBank/DDBJ databases">
        <authorList>
            <person name="de Groot N.N."/>
        </authorList>
    </citation>
    <scope>NUCLEOTIDE SEQUENCE [LARGE SCALE GENOMIC DNA]</scope>
    <source>
        <strain evidence="2 3">DSM 10317</strain>
    </source>
</reference>
<keyword evidence="1" id="KW-0472">Membrane</keyword>
<dbReference type="AlphaFoldDB" id="A0A1G5RVH5"/>
<proteinExistence type="predicted"/>
<feature type="transmembrane region" description="Helical" evidence="1">
    <location>
        <begin position="202"/>
        <end position="226"/>
    </location>
</feature>
<feature type="transmembrane region" description="Helical" evidence="1">
    <location>
        <begin position="251"/>
        <end position="272"/>
    </location>
</feature>
<dbReference type="RefSeq" id="WP_090161932.1">
    <property type="nucleotide sequence ID" value="NZ_FMWK01000004.1"/>
</dbReference>
<organism evidence="2 3">
    <name type="scientific">Pseudobutyrivibrio xylanivorans</name>
    <dbReference type="NCBI Taxonomy" id="185007"/>
    <lineage>
        <taxon>Bacteria</taxon>
        <taxon>Bacillati</taxon>
        <taxon>Bacillota</taxon>
        <taxon>Clostridia</taxon>
        <taxon>Lachnospirales</taxon>
        <taxon>Lachnospiraceae</taxon>
        <taxon>Pseudobutyrivibrio</taxon>
    </lineage>
</organism>
<protein>
    <recommendedName>
        <fullName evidence="4">Glycosyltransferase RgtA/B/C/D-like domain-containing protein</fullName>
    </recommendedName>
</protein>
<feature type="transmembrane region" description="Helical" evidence="1">
    <location>
        <begin position="314"/>
        <end position="335"/>
    </location>
</feature>
<feature type="transmembrane region" description="Helical" evidence="1">
    <location>
        <begin position="110"/>
        <end position="132"/>
    </location>
</feature>
<gene>
    <name evidence="2" type="ORF">SAMN02910350_01082</name>
</gene>
<evidence type="ECO:0000256" key="1">
    <source>
        <dbReference type="SAM" id="Phobius"/>
    </source>
</evidence>
<evidence type="ECO:0008006" key="4">
    <source>
        <dbReference type="Google" id="ProtNLM"/>
    </source>
</evidence>
<feature type="transmembrane region" description="Helical" evidence="1">
    <location>
        <begin position="284"/>
        <end position="302"/>
    </location>
</feature>
<feature type="transmembrane region" description="Helical" evidence="1">
    <location>
        <begin position="167"/>
        <end position="190"/>
    </location>
</feature>
<name>A0A1G5RVH5_PSEXY</name>
<feature type="transmembrane region" description="Helical" evidence="1">
    <location>
        <begin position="12"/>
        <end position="31"/>
    </location>
</feature>